<name>A0A9Q8L775_PASFU</name>
<organism evidence="1 2">
    <name type="scientific">Passalora fulva</name>
    <name type="common">Tomato leaf mold</name>
    <name type="synonym">Cladosporium fulvum</name>
    <dbReference type="NCBI Taxonomy" id="5499"/>
    <lineage>
        <taxon>Eukaryota</taxon>
        <taxon>Fungi</taxon>
        <taxon>Dikarya</taxon>
        <taxon>Ascomycota</taxon>
        <taxon>Pezizomycotina</taxon>
        <taxon>Dothideomycetes</taxon>
        <taxon>Dothideomycetidae</taxon>
        <taxon>Mycosphaerellales</taxon>
        <taxon>Mycosphaerellaceae</taxon>
        <taxon>Fulvia</taxon>
    </lineage>
</organism>
<sequence>MNHLAPDANLFLSKHIPSSFHATPPSPQKVLHISCGTGDLTHQLAKKFTAAQVIGISPKSVDASRHGRLSNLMYIKATLEELVEREDMLFWPGTFDYIFQRGGMCSVEGWEEHIRMVVGLLGEGGMVEMQELGLEVFAGQGRDGIEEGSSLSEGWMWLTEAEKGAKGMGIDVRCGERLAGLFKEAGLEGVRDVVYRIPLRGPVVDEAGTDLQQTIKAHQDLLERFCSKGKSAEAISGLKENVAETLGRCEGGDFTQMHVVVGQKKSP</sequence>
<evidence type="ECO:0000313" key="1">
    <source>
        <dbReference type="EMBL" id="UJO12123.1"/>
    </source>
</evidence>
<dbReference type="OrthoDB" id="10017101at2759"/>
<dbReference type="GeneID" id="71981035"/>
<evidence type="ECO:0000313" key="2">
    <source>
        <dbReference type="Proteomes" id="UP000756132"/>
    </source>
</evidence>
<dbReference type="AlphaFoldDB" id="A0A9Q8L775"/>
<dbReference type="Pfam" id="PF13489">
    <property type="entry name" value="Methyltransf_23"/>
    <property type="match status" value="1"/>
</dbReference>
<dbReference type="KEGG" id="ffu:CLAFUR5_01157"/>
<dbReference type="EMBL" id="CP090163">
    <property type="protein sequence ID" value="UJO12123.1"/>
    <property type="molecule type" value="Genomic_DNA"/>
</dbReference>
<dbReference type="CDD" id="cd02440">
    <property type="entry name" value="AdoMet_MTases"/>
    <property type="match status" value="1"/>
</dbReference>
<gene>
    <name evidence="1" type="ORF">CLAFUR5_01157</name>
</gene>
<proteinExistence type="predicted"/>
<keyword evidence="2" id="KW-1185">Reference proteome</keyword>
<accession>A0A9Q8L775</accession>
<dbReference type="Proteomes" id="UP000756132">
    <property type="component" value="Chromosome 1"/>
</dbReference>
<dbReference type="OMA" id="FDYIFQR"/>
<protein>
    <recommendedName>
        <fullName evidence="3">Methyltransferase domain-containing protein</fullName>
    </recommendedName>
</protein>
<dbReference type="SUPFAM" id="SSF53335">
    <property type="entry name" value="S-adenosyl-L-methionine-dependent methyltransferases"/>
    <property type="match status" value="1"/>
</dbReference>
<evidence type="ECO:0008006" key="3">
    <source>
        <dbReference type="Google" id="ProtNLM"/>
    </source>
</evidence>
<reference evidence="1" key="1">
    <citation type="submission" date="2021-12" db="EMBL/GenBank/DDBJ databases">
        <authorList>
            <person name="Zaccaron A."/>
            <person name="Stergiopoulos I."/>
        </authorList>
    </citation>
    <scope>NUCLEOTIDE SEQUENCE</scope>
    <source>
        <strain evidence="1">Race5_Kim</strain>
    </source>
</reference>
<dbReference type="Gene3D" id="3.40.50.150">
    <property type="entry name" value="Vaccinia Virus protein VP39"/>
    <property type="match status" value="1"/>
</dbReference>
<dbReference type="RefSeq" id="XP_047756489.1">
    <property type="nucleotide sequence ID" value="XM_047900305.1"/>
</dbReference>
<dbReference type="InterPro" id="IPR029063">
    <property type="entry name" value="SAM-dependent_MTases_sf"/>
</dbReference>
<reference evidence="1" key="2">
    <citation type="journal article" date="2022" name="Microb. Genom.">
        <title>A chromosome-scale genome assembly of the tomato pathogen Cladosporium fulvum reveals a compartmentalized genome architecture and the presence of a dispensable chromosome.</title>
        <authorList>
            <person name="Zaccaron A.Z."/>
            <person name="Chen L.H."/>
            <person name="Samaras A."/>
            <person name="Stergiopoulos I."/>
        </authorList>
    </citation>
    <scope>NUCLEOTIDE SEQUENCE</scope>
    <source>
        <strain evidence="1">Race5_Kim</strain>
    </source>
</reference>